<reference evidence="2" key="1">
    <citation type="submission" date="2012-11" db="EMBL/GenBank/DDBJ databases">
        <authorList>
            <person name="Lucero-Rivera Y.E."/>
            <person name="Tovar-Ramirez D."/>
        </authorList>
    </citation>
    <scope>NUCLEOTIDE SEQUENCE</scope>
    <source>
        <tissue evidence="2">Salivary gland</tissue>
    </source>
</reference>
<sequence length="117" mass="13555">MRADVFMLLLFIFSTAHGGGPVKERKKLQGYDPTDRGYPNDTSPCHSYRGTKRCFDDRTGWHFNWYYQMCFLSDYTHCGIADNYFPTCDACNNKCKVHVCAKKLVPPDSWEPPIGRF</sequence>
<dbReference type="AlphaFoldDB" id="L7LVC6"/>
<dbReference type="EMBL" id="GACK01009279">
    <property type="protein sequence ID" value="JAA55755.1"/>
    <property type="molecule type" value="mRNA"/>
</dbReference>
<evidence type="ECO:0000313" key="2">
    <source>
        <dbReference type="EMBL" id="JAA55755.1"/>
    </source>
</evidence>
<keyword evidence="1" id="KW-0732">Signal</keyword>
<feature type="chain" id="PRO_5003981064" evidence="1">
    <location>
        <begin position="19"/>
        <end position="117"/>
    </location>
</feature>
<dbReference type="SUPFAM" id="SSF57362">
    <property type="entry name" value="BPTI-like"/>
    <property type="match status" value="1"/>
</dbReference>
<feature type="signal peptide" evidence="1">
    <location>
        <begin position="1"/>
        <end position="18"/>
    </location>
</feature>
<protein>
    <submittedName>
        <fullName evidence="2">Putative der and-72 secreted protein</fullName>
    </submittedName>
</protein>
<reference evidence="2" key="2">
    <citation type="journal article" date="2015" name="J. Proteomics">
        <title>Sexual differences in the sialomes of the zebra tick, Rhipicephalus pulchellus.</title>
        <authorList>
            <person name="Tan A.W."/>
            <person name="Francischetti I.M."/>
            <person name="Slovak M."/>
            <person name="Kini R.M."/>
            <person name="Ribeiro J.M."/>
        </authorList>
    </citation>
    <scope>NUCLEOTIDE SEQUENCE</scope>
    <source>
        <tissue evidence="2">Salivary gland</tissue>
    </source>
</reference>
<dbReference type="GO" id="GO:0004867">
    <property type="term" value="F:serine-type endopeptidase inhibitor activity"/>
    <property type="evidence" value="ECO:0007669"/>
    <property type="project" value="InterPro"/>
</dbReference>
<accession>L7LVC6</accession>
<organism evidence="2">
    <name type="scientific">Rhipicephalus pulchellus</name>
    <name type="common">Yellow backed tick</name>
    <name type="synonym">Dermacentor pulchellus</name>
    <dbReference type="NCBI Taxonomy" id="72859"/>
    <lineage>
        <taxon>Eukaryota</taxon>
        <taxon>Metazoa</taxon>
        <taxon>Ecdysozoa</taxon>
        <taxon>Arthropoda</taxon>
        <taxon>Chelicerata</taxon>
        <taxon>Arachnida</taxon>
        <taxon>Acari</taxon>
        <taxon>Parasitiformes</taxon>
        <taxon>Ixodida</taxon>
        <taxon>Ixodoidea</taxon>
        <taxon>Ixodidae</taxon>
        <taxon>Rhipicephalinae</taxon>
        <taxon>Rhipicephalus</taxon>
        <taxon>Rhipicephalus</taxon>
    </lineage>
</organism>
<dbReference type="Gene3D" id="4.10.410.10">
    <property type="entry name" value="Pancreatic trypsin inhibitor Kunitz domain"/>
    <property type="match status" value="1"/>
</dbReference>
<evidence type="ECO:0000256" key="1">
    <source>
        <dbReference type="SAM" id="SignalP"/>
    </source>
</evidence>
<dbReference type="InterPro" id="IPR036880">
    <property type="entry name" value="Kunitz_BPTI_sf"/>
</dbReference>
<name>L7LVC6_RHIPC</name>
<proteinExistence type="evidence at transcript level"/>